<sequence>MNADNQDFKYKELTEEIIRIFYRVYNKLGYGFLDFGTKPEVKRKAFDNLRK</sequence>
<protein>
    <submittedName>
        <fullName evidence="1">Uncharacterized protein</fullName>
    </submittedName>
</protein>
<evidence type="ECO:0000313" key="1">
    <source>
        <dbReference type="EMBL" id="QNO51739.1"/>
    </source>
</evidence>
<name>A0A7G9YUQ5_9EURY</name>
<dbReference type="EMBL" id="MT631477">
    <property type="protein sequence ID" value="QNO51739.1"/>
    <property type="molecule type" value="Genomic_DNA"/>
</dbReference>
<reference evidence="1" key="1">
    <citation type="submission" date="2020-06" db="EMBL/GenBank/DDBJ databases">
        <title>Unique genomic features of the anaerobic methanotrophic archaea.</title>
        <authorList>
            <person name="Chadwick G.L."/>
            <person name="Skennerton C.T."/>
            <person name="Laso-Perez R."/>
            <person name="Leu A.O."/>
            <person name="Speth D.R."/>
            <person name="Yu H."/>
            <person name="Morgan-Lang C."/>
            <person name="Hatzenpichler R."/>
            <person name="Goudeau D."/>
            <person name="Malmstrom R."/>
            <person name="Brazelton W.J."/>
            <person name="Woyke T."/>
            <person name="Hallam S.J."/>
            <person name="Tyson G.W."/>
            <person name="Wegener G."/>
            <person name="Boetius A."/>
            <person name="Orphan V."/>
        </authorList>
    </citation>
    <scope>NUCLEOTIDE SEQUENCE</scope>
</reference>
<dbReference type="AlphaFoldDB" id="A0A7G9YUQ5"/>
<gene>
    <name evidence="1" type="ORF">LBHPMFOL_00008</name>
</gene>
<organism evidence="1">
    <name type="scientific">Candidatus Methanophagaceae archaeon ANME-1 ERB6</name>
    <dbReference type="NCBI Taxonomy" id="2759912"/>
    <lineage>
        <taxon>Archaea</taxon>
        <taxon>Methanobacteriati</taxon>
        <taxon>Methanobacteriota</taxon>
        <taxon>Stenosarchaea group</taxon>
        <taxon>Methanomicrobia</taxon>
        <taxon>Candidatus Methanophagales</taxon>
        <taxon>Candidatus Methanophagaceae</taxon>
    </lineage>
</organism>
<accession>A0A7G9YUQ5</accession>
<proteinExistence type="predicted"/>